<dbReference type="Gene3D" id="3.10.100.10">
    <property type="entry name" value="Mannose-Binding Protein A, subunit A"/>
    <property type="match status" value="1"/>
</dbReference>
<dbReference type="KEGG" id="dmo:Dmoj_GI25797"/>
<dbReference type="InterPro" id="IPR016186">
    <property type="entry name" value="C-type_lectin-like/link_sf"/>
</dbReference>
<dbReference type="CDD" id="cd00037">
    <property type="entry name" value="CLECT"/>
    <property type="match status" value="1"/>
</dbReference>
<dbReference type="InterPro" id="IPR016187">
    <property type="entry name" value="CTDL_fold"/>
</dbReference>
<organism evidence="1 2">
    <name type="scientific">Drosophila mojavensis</name>
    <name type="common">Fruit fly</name>
    <dbReference type="NCBI Taxonomy" id="7230"/>
    <lineage>
        <taxon>Eukaryota</taxon>
        <taxon>Metazoa</taxon>
        <taxon>Ecdysozoa</taxon>
        <taxon>Arthropoda</taxon>
        <taxon>Hexapoda</taxon>
        <taxon>Insecta</taxon>
        <taxon>Pterygota</taxon>
        <taxon>Neoptera</taxon>
        <taxon>Endopterygota</taxon>
        <taxon>Diptera</taxon>
        <taxon>Brachycera</taxon>
        <taxon>Muscomorpha</taxon>
        <taxon>Ephydroidea</taxon>
        <taxon>Drosophilidae</taxon>
        <taxon>Drosophila</taxon>
    </lineage>
</organism>
<proteinExistence type="predicted"/>
<name>A0A0Q9X509_DROMO</name>
<sequence>MFGIPSSFYPDPVFTQIGSEYYAKGANAVSWYSALPNCHRIGAELISISKIEMLYDIQKHRNRTSNGTKYWVDLSDLATKGDYVSISTGWKPTFVHWYS</sequence>
<evidence type="ECO:0000313" key="1">
    <source>
        <dbReference type="EMBL" id="KRG03200.1"/>
    </source>
</evidence>
<accession>A0A0Q9X509</accession>
<dbReference type="Proteomes" id="UP000009192">
    <property type="component" value="Unassembled WGS sequence"/>
</dbReference>
<gene>
    <name evidence="1" type="primary">Dmoj\GI25797</name>
    <name evidence="1" type="ORF">Dmoj_GI25797</name>
</gene>
<dbReference type="SUPFAM" id="SSF56436">
    <property type="entry name" value="C-type lectin-like"/>
    <property type="match status" value="1"/>
</dbReference>
<reference evidence="1 2" key="1">
    <citation type="journal article" date="2007" name="Nature">
        <title>Evolution of genes and genomes on the Drosophila phylogeny.</title>
        <authorList>
            <consortium name="Drosophila 12 Genomes Consortium"/>
            <person name="Clark A.G."/>
            <person name="Eisen M.B."/>
            <person name="Smith D.R."/>
            <person name="Bergman C.M."/>
            <person name="Oliver B."/>
            <person name="Markow T.A."/>
            <person name="Kaufman T.C."/>
            <person name="Kellis M."/>
            <person name="Gelbart W."/>
            <person name="Iyer V.N."/>
            <person name="Pollard D.A."/>
            <person name="Sackton T.B."/>
            <person name="Larracuente A.M."/>
            <person name="Singh N.D."/>
            <person name="Abad J.P."/>
            <person name="Abt D.N."/>
            <person name="Adryan B."/>
            <person name="Aguade M."/>
            <person name="Akashi H."/>
            <person name="Anderson W.W."/>
            <person name="Aquadro C.F."/>
            <person name="Ardell D.H."/>
            <person name="Arguello R."/>
            <person name="Artieri C.G."/>
            <person name="Barbash D.A."/>
            <person name="Barker D."/>
            <person name="Barsanti P."/>
            <person name="Batterham P."/>
            <person name="Batzoglou S."/>
            <person name="Begun D."/>
            <person name="Bhutkar A."/>
            <person name="Blanco E."/>
            <person name="Bosak S.A."/>
            <person name="Bradley R.K."/>
            <person name="Brand A.D."/>
            <person name="Brent M.R."/>
            <person name="Brooks A.N."/>
            <person name="Brown R.H."/>
            <person name="Butlin R.K."/>
            <person name="Caggese C."/>
            <person name="Calvi B.R."/>
            <person name="Bernardo de Carvalho A."/>
            <person name="Caspi A."/>
            <person name="Castrezana S."/>
            <person name="Celniker S.E."/>
            <person name="Chang J.L."/>
            <person name="Chapple C."/>
            <person name="Chatterji S."/>
            <person name="Chinwalla A."/>
            <person name="Civetta A."/>
            <person name="Clifton S.W."/>
            <person name="Comeron J.M."/>
            <person name="Costello J.C."/>
            <person name="Coyne J.A."/>
            <person name="Daub J."/>
            <person name="David R.G."/>
            <person name="Delcher A.L."/>
            <person name="Delehaunty K."/>
            <person name="Do C.B."/>
            <person name="Ebling H."/>
            <person name="Edwards K."/>
            <person name="Eickbush T."/>
            <person name="Evans J.D."/>
            <person name="Filipski A."/>
            <person name="Findeiss S."/>
            <person name="Freyhult E."/>
            <person name="Fulton L."/>
            <person name="Fulton R."/>
            <person name="Garcia A.C."/>
            <person name="Gardiner A."/>
            <person name="Garfield D.A."/>
            <person name="Garvin B.E."/>
            <person name="Gibson G."/>
            <person name="Gilbert D."/>
            <person name="Gnerre S."/>
            <person name="Godfrey J."/>
            <person name="Good R."/>
            <person name="Gotea V."/>
            <person name="Gravely B."/>
            <person name="Greenberg A.J."/>
            <person name="Griffiths-Jones S."/>
            <person name="Gross S."/>
            <person name="Guigo R."/>
            <person name="Gustafson E.A."/>
            <person name="Haerty W."/>
            <person name="Hahn M.W."/>
            <person name="Halligan D.L."/>
            <person name="Halpern A.L."/>
            <person name="Halter G.M."/>
            <person name="Han M.V."/>
            <person name="Heger A."/>
            <person name="Hillier L."/>
            <person name="Hinrichs A.S."/>
            <person name="Holmes I."/>
            <person name="Hoskins R.A."/>
            <person name="Hubisz M.J."/>
            <person name="Hultmark D."/>
            <person name="Huntley M.A."/>
            <person name="Jaffe D.B."/>
            <person name="Jagadeeshan S."/>
            <person name="Jeck W.R."/>
            <person name="Johnson J."/>
            <person name="Jones C.D."/>
            <person name="Jordan W.C."/>
            <person name="Karpen G.H."/>
            <person name="Kataoka E."/>
            <person name="Keightley P.D."/>
            <person name="Kheradpour P."/>
            <person name="Kirkness E.F."/>
            <person name="Koerich L.B."/>
            <person name="Kristiansen K."/>
            <person name="Kudrna D."/>
            <person name="Kulathinal R.J."/>
            <person name="Kumar S."/>
            <person name="Kwok R."/>
            <person name="Lander E."/>
            <person name="Langley C.H."/>
            <person name="Lapoint R."/>
            <person name="Lazzaro B.P."/>
            <person name="Lee S.J."/>
            <person name="Levesque L."/>
            <person name="Li R."/>
            <person name="Lin C.F."/>
            <person name="Lin M.F."/>
            <person name="Lindblad-Toh K."/>
            <person name="Llopart A."/>
            <person name="Long M."/>
            <person name="Low L."/>
            <person name="Lozovsky E."/>
            <person name="Lu J."/>
            <person name="Luo M."/>
            <person name="Machado C.A."/>
            <person name="Makalowski W."/>
            <person name="Marzo M."/>
            <person name="Matsuda M."/>
            <person name="Matzkin L."/>
            <person name="McAllister B."/>
            <person name="McBride C.S."/>
            <person name="McKernan B."/>
            <person name="McKernan K."/>
            <person name="Mendez-Lago M."/>
            <person name="Minx P."/>
            <person name="Mollenhauer M.U."/>
            <person name="Montooth K."/>
            <person name="Mount S.M."/>
            <person name="Mu X."/>
            <person name="Myers E."/>
            <person name="Negre B."/>
            <person name="Newfeld S."/>
            <person name="Nielsen R."/>
            <person name="Noor M.A."/>
            <person name="O'Grady P."/>
            <person name="Pachter L."/>
            <person name="Papaceit M."/>
            <person name="Parisi M.J."/>
            <person name="Parisi M."/>
            <person name="Parts L."/>
            <person name="Pedersen J.S."/>
            <person name="Pesole G."/>
            <person name="Phillippy A.M."/>
            <person name="Ponting C.P."/>
            <person name="Pop M."/>
            <person name="Porcelli D."/>
            <person name="Powell J.R."/>
            <person name="Prohaska S."/>
            <person name="Pruitt K."/>
            <person name="Puig M."/>
            <person name="Quesneville H."/>
            <person name="Ram K.R."/>
            <person name="Rand D."/>
            <person name="Rasmussen M.D."/>
            <person name="Reed L.K."/>
            <person name="Reenan R."/>
            <person name="Reily A."/>
            <person name="Remington K.A."/>
            <person name="Rieger T.T."/>
            <person name="Ritchie M.G."/>
            <person name="Robin C."/>
            <person name="Rogers Y.H."/>
            <person name="Rohde C."/>
            <person name="Rozas J."/>
            <person name="Rubenfield M.J."/>
            <person name="Ruiz A."/>
            <person name="Russo S."/>
            <person name="Salzberg S.L."/>
            <person name="Sanchez-Gracia A."/>
            <person name="Saranga D.J."/>
            <person name="Sato H."/>
            <person name="Schaeffer S.W."/>
            <person name="Schatz M.C."/>
            <person name="Schlenke T."/>
            <person name="Schwartz R."/>
            <person name="Segarra C."/>
            <person name="Singh R.S."/>
            <person name="Sirot L."/>
            <person name="Sirota M."/>
            <person name="Sisneros N.B."/>
            <person name="Smith C.D."/>
            <person name="Smith T.F."/>
            <person name="Spieth J."/>
            <person name="Stage D.E."/>
            <person name="Stark A."/>
            <person name="Stephan W."/>
            <person name="Strausberg R.L."/>
            <person name="Strempel S."/>
            <person name="Sturgill D."/>
            <person name="Sutton G."/>
            <person name="Sutton G.G."/>
            <person name="Tao W."/>
            <person name="Teichmann S."/>
            <person name="Tobari Y.N."/>
            <person name="Tomimura Y."/>
            <person name="Tsolas J.M."/>
            <person name="Valente V.L."/>
            <person name="Venter E."/>
            <person name="Venter J.C."/>
            <person name="Vicario S."/>
            <person name="Vieira F.G."/>
            <person name="Vilella A.J."/>
            <person name="Villasante A."/>
            <person name="Walenz B."/>
            <person name="Wang J."/>
            <person name="Wasserman M."/>
            <person name="Watts T."/>
            <person name="Wilson D."/>
            <person name="Wilson R.K."/>
            <person name="Wing R.A."/>
            <person name="Wolfner M.F."/>
            <person name="Wong A."/>
            <person name="Wong G.K."/>
            <person name="Wu C.I."/>
            <person name="Wu G."/>
            <person name="Yamamoto D."/>
            <person name="Yang H.P."/>
            <person name="Yang S.P."/>
            <person name="Yorke J.A."/>
            <person name="Yoshida K."/>
            <person name="Zdobnov E."/>
            <person name="Zhang P."/>
            <person name="Zhang Y."/>
            <person name="Zimin A.V."/>
            <person name="Baldwin J."/>
            <person name="Abdouelleil A."/>
            <person name="Abdulkadir J."/>
            <person name="Abebe A."/>
            <person name="Abera B."/>
            <person name="Abreu J."/>
            <person name="Acer S.C."/>
            <person name="Aftuck L."/>
            <person name="Alexander A."/>
            <person name="An P."/>
            <person name="Anderson E."/>
            <person name="Anderson S."/>
            <person name="Arachi H."/>
            <person name="Azer M."/>
            <person name="Bachantsang P."/>
            <person name="Barry A."/>
            <person name="Bayul T."/>
            <person name="Berlin A."/>
            <person name="Bessette D."/>
            <person name="Bloom T."/>
            <person name="Blye J."/>
            <person name="Boguslavskiy L."/>
            <person name="Bonnet C."/>
            <person name="Boukhgalter B."/>
            <person name="Bourzgui I."/>
            <person name="Brown A."/>
            <person name="Cahill P."/>
            <person name="Channer S."/>
            <person name="Cheshatsang Y."/>
            <person name="Chuda L."/>
            <person name="Citroen M."/>
            <person name="Collymore A."/>
            <person name="Cooke P."/>
            <person name="Costello M."/>
            <person name="D'Aco K."/>
            <person name="Daza R."/>
            <person name="De Haan G."/>
            <person name="DeGray S."/>
            <person name="DeMaso C."/>
            <person name="Dhargay N."/>
            <person name="Dooley K."/>
            <person name="Dooley E."/>
            <person name="Doricent M."/>
            <person name="Dorje P."/>
            <person name="Dorjee K."/>
            <person name="Dupes A."/>
            <person name="Elong R."/>
            <person name="Falk J."/>
            <person name="Farina A."/>
            <person name="Faro S."/>
            <person name="Ferguson D."/>
            <person name="Fisher S."/>
            <person name="Foley C.D."/>
            <person name="Franke A."/>
            <person name="Friedrich D."/>
            <person name="Gadbois L."/>
            <person name="Gearin G."/>
            <person name="Gearin C.R."/>
            <person name="Giannoukos G."/>
            <person name="Goode T."/>
            <person name="Graham J."/>
            <person name="Grandbois E."/>
            <person name="Grewal S."/>
            <person name="Gyaltsen K."/>
            <person name="Hafez N."/>
            <person name="Hagos B."/>
            <person name="Hall J."/>
            <person name="Henson C."/>
            <person name="Hollinger A."/>
            <person name="Honan T."/>
            <person name="Huard M.D."/>
            <person name="Hughes L."/>
            <person name="Hurhula B."/>
            <person name="Husby M.E."/>
            <person name="Kamat A."/>
            <person name="Kanga B."/>
            <person name="Kashin S."/>
            <person name="Khazanovich D."/>
            <person name="Kisner P."/>
            <person name="Lance K."/>
            <person name="Lara M."/>
            <person name="Lee W."/>
            <person name="Lennon N."/>
            <person name="Letendre F."/>
            <person name="LeVine R."/>
            <person name="Lipovsky A."/>
            <person name="Liu X."/>
            <person name="Liu J."/>
            <person name="Liu S."/>
            <person name="Lokyitsang T."/>
            <person name="Lokyitsang Y."/>
            <person name="Lubonja R."/>
            <person name="Lui A."/>
            <person name="MacDonald P."/>
            <person name="Magnisalis V."/>
            <person name="Maru K."/>
            <person name="Matthews C."/>
            <person name="McCusker W."/>
            <person name="McDonough S."/>
            <person name="Mehta T."/>
            <person name="Meldrim J."/>
            <person name="Meneus L."/>
            <person name="Mihai O."/>
            <person name="Mihalev A."/>
            <person name="Mihova T."/>
            <person name="Mittelman R."/>
            <person name="Mlenga V."/>
            <person name="Montmayeur A."/>
            <person name="Mulrain L."/>
            <person name="Navidi A."/>
            <person name="Naylor J."/>
            <person name="Negash T."/>
            <person name="Nguyen T."/>
            <person name="Nguyen N."/>
            <person name="Nicol R."/>
            <person name="Norbu C."/>
            <person name="Norbu N."/>
            <person name="Novod N."/>
            <person name="O'Neill B."/>
            <person name="Osman S."/>
            <person name="Markiewicz E."/>
            <person name="Oyono O.L."/>
            <person name="Patti C."/>
            <person name="Phunkhang P."/>
            <person name="Pierre F."/>
            <person name="Priest M."/>
            <person name="Raghuraman S."/>
            <person name="Rege F."/>
            <person name="Reyes R."/>
            <person name="Rise C."/>
            <person name="Rogov P."/>
            <person name="Ross K."/>
            <person name="Ryan E."/>
            <person name="Settipalli S."/>
            <person name="Shea T."/>
            <person name="Sherpa N."/>
            <person name="Shi L."/>
            <person name="Shih D."/>
            <person name="Sparrow T."/>
            <person name="Spaulding J."/>
            <person name="Stalker J."/>
            <person name="Stange-Thomann N."/>
            <person name="Stavropoulos S."/>
            <person name="Stone C."/>
            <person name="Strader C."/>
            <person name="Tesfaye S."/>
            <person name="Thomson T."/>
            <person name="Thoulutsang Y."/>
            <person name="Thoulutsang D."/>
            <person name="Topham K."/>
            <person name="Topping I."/>
            <person name="Tsamla T."/>
            <person name="Vassiliev H."/>
            <person name="Vo A."/>
            <person name="Wangchuk T."/>
            <person name="Wangdi T."/>
            <person name="Weiand M."/>
            <person name="Wilkinson J."/>
            <person name="Wilson A."/>
            <person name="Yadav S."/>
            <person name="Young G."/>
            <person name="Yu Q."/>
            <person name="Zembek L."/>
            <person name="Zhong D."/>
            <person name="Zimmer A."/>
            <person name="Zwirko Z."/>
            <person name="Jaffe D.B."/>
            <person name="Alvarez P."/>
            <person name="Brockman W."/>
            <person name="Butler J."/>
            <person name="Chin C."/>
            <person name="Gnerre S."/>
            <person name="Grabherr M."/>
            <person name="Kleber M."/>
            <person name="Mauceli E."/>
            <person name="MacCallum I."/>
        </authorList>
    </citation>
    <scope>NUCLEOTIDE SEQUENCE [LARGE SCALE GENOMIC DNA]</scope>
    <source>
        <strain evidence="2">Tucson 15081-1352.22</strain>
    </source>
</reference>
<protein>
    <submittedName>
        <fullName evidence="1">Uncharacterized protein</fullName>
    </submittedName>
</protein>
<dbReference type="InParanoid" id="A0A0Q9X509"/>
<keyword evidence="2" id="KW-1185">Reference proteome</keyword>
<dbReference type="AlphaFoldDB" id="A0A0Q9X509"/>
<evidence type="ECO:0000313" key="2">
    <source>
        <dbReference type="Proteomes" id="UP000009192"/>
    </source>
</evidence>
<dbReference type="EMBL" id="CH933807">
    <property type="protein sequence ID" value="KRG03200.1"/>
    <property type="molecule type" value="Genomic_DNA"/>
</dbReference>